<dbReference type="InterPro" id="IPR018814">
    <property type="entry name" value="DUF5427"/>
</dbReference>
<evidence type="ECO:0000313" key="4">
    <source>
        <dbReference type="Proteomes" id="UP000002258"/>
    </source>
</evidence>
<dbReference type="EMBL" id="CP000500">
    <property type="protein sequence ID" value="ABN67595.2"/>
    <property type="molecule type" value="Genomic_DNA"/>
</dbReference>
<feature type="compositionally biased region" description="Acidic residues" evidence="2">
    <location>
        <begin position="39"/>
        <end position="48"/>
    </location>
</feature>
<dbReference type="Pfam" id="PF10310">
    <property type="entry name" value="DUF5427"/>
    <property type="match status" value="1"/>
</dbReference>
<feature type="coiled-coil region" evidence="1">
    <location>
        <begin position="161"/>
        <end position="188"/>
    </location>
</feature>
<evidence type="ECO:0008006" key="5">
    <source>
        <dbReference type="Google" id="ProtNLM"/>
    </source>
</evidence>
<dbReference type="KEGG" id="pic:PICST_62137"/>
<evidence type="ECO:0000256" key="1">
    <source>
        <dbReference type="SAM" id="Coils"/>
    </source>
</evidence>
<dbReference type="Proteomes" id="UP000002258">
    <property type="component" value="Chromosome 6"/>
</dbReference>
<feature type="compositionally biased region" description="Basic and acidic residues" evidence="2">
    <location>
        <begin position="50"/>
        <end position="110"/>
    </location>
</feature>
<gene>
    <name evidence="3" type="ORF">PICST_62137</name>
</gene>
<dbReference type="OrthoDB" id="5594977at2759"/>
<protein>
    <recommendedName>
        <fullName evidence="5">Maintenance of telomere capping protein 1</fullName>
    </recommendedName>
</protein>
<dbReference type="RefSeq" id="XP_001385624.2">
    <property type="nucleotide sequence ID" value="XM_001385587.1"/>
</dbReference>
<dbReference type="OMA" id="RIHLVHD"/>
<keyword evidence="1" id="KW-0175">Coiled coil</keyword>
<dbReference type="HOGENOM" id="CLU_042692_0_0_1"/>
<proteinExistence type="predicted"/>
<dbReference type="eggNOG" id="ENOG502QU4J">
    <property type="taxonomic scope" value="Eukaryota"/>
</dbReference>
<dbReference type="FunCoup" id="A3LY96">
    <property type="interactions" value="31"/>
</dbReference>
<accession>A3LY96</accession>
<dbReference type="STRING" id="322104.A3LY96"/>
<keyword evidence="4" id="KW-1185">Reference proteome</keyword>
<name>A3LY96_PICST</name>
<dbReference type="GeneID" id="4840262"/>
<feature type="region of interest" description="Disordered" evidence="2">
    <location>
        <begin position="1"/>
        <end position="120"/>
    </location>
</feature>
<feature type="compositionally biased region" description="Basic and acidic residues" evidence="2">
    <location>
        <begin position="29"/>
        <end position="38"/>
    </location>
</feature>
<sequence length="443" mass="49813">MAPTTETDDVLDFINSLPDSKSGTPKPKKTTESKQADGKDEDFLEFLDEIAQHEKKTTVTKAKFEPKKKTEKDDSEKTDKIEKSEKPEKTEKSEIDGKKDESKDSNDSKNNENGVLNASEELDIDPLASITNWWSTEGSSKVSSLWGTIASNAQSLGETTYQIASTTTNQLNQQRQKLQQENTNVAVDLAGRLNSVFLNMSQQIKQGLIDDDDELLNILVVYDLYNLQYVTQLIAHNFNAVMGQVEGGIRVTVNDINHKSENDDIKLNMFYGKVIDGEKLCFANLESSIKSYSKIMKESESHHEKQEDEVKDQTADEQTEAVKQINKSNIFISIQPITTSIESNDKTAVEDENEDRAVLIESNNANSFSFTIILKDITNNITIITKTQPFPLRWAKWLDGEGVDEVSEGEVDPREWVRGWIKQGLDLSLGVIAQEYVIKRMGV</sequence>
<dbReference type="PANTHER" id="PTHR28265:SF1">
    <property type="entry name" value="MAINTENANCE OF TELOMERE CAPPING PROTEIN 1"/>
    <property type="match status" value="1"/>
</dbReference>
<feature type="compositionally biased region" description="Acidic residues" evidence="2">
    <location>
        <begin position="1"/>
        <end position="11"/>
    </location>
</feature>
<feature type="region of interest" description="Disordered" evidence="2">
    <location>
        <begin position="296"/>
        <end position="319"/>
    </location>
</feature>
<dbReference type="AlphaFoldDB" id="A3LY96"/>
<dbReference type="PANTHER" id="PTHR28265">
    <property type="entry name" value="MAINTENANCE OF TELOMERE CAPPING PROTEIN 1"/>
    <property type="match status" value="1"/>
</dbReference>
<reference evidence="3 4" key="1">
    <citation type="journal article" date="2007" name="Nat. Biotechnol.">
        <title>Genome sequence of the lignocellulose-bioconverting and xylose-fermenting yeast Pichia stipitis.</title>
        <authorList>
            <person name="Jeffries T.W."/>
            <person name="Grigoriev I.V."/>
            <person name="Grimwood J."/>
            <person name="Laplaza J.M."/>
            <person name="Aerts A."/>
            <person name="Salamov A."/>
            <person name="Schmutz J."/>
            <person name="Lindquist E."/>
            <person name="Dehal P."/>
            <person name="Shapiro H."/>
            <person name="Jin Y.S."/>
            <person name="Passoth V."/>
            <person name="Richardson P.M."/>
        </authorList>
    </citation>
    <scope>NUCLEOTIDE SEQUENCE [LARGE SCALE GENOMIC DNA]</scope>
    <source>
        <strain evidence="4">ATCC 58785 / CBS 6054 / NBRC 10063 / NRRL Y-11545</strain>
    </source>
</reference>
<evidence type="ECO:0000313" key="3">
    <source>
        <dbReference type="EMBL" id="ABN67595.2"/>
    </source>
</evidence>
<evidence type="ECO:0000256" key="2">
    <source>
        <dbReference type="SAM" id="MobiDB-lite"/>
    </source>
</evidence>
<dbReference type="InParanoid" id="A3LY96"/>
<organism evidence="3 4">
    <name type="scientific">Scheffersomyces stipitis (strain ATCC 58785 / CBS 6054 / NBRC 10063 / NRRL Y-11545)</name>
    <name type="common">Yeast</name>
    <name type="synonym">Pichia stipitis</name>
    <dbReference type="NCBI Taxonomy" id="322104"/>
    <lineage>
        <taxon>Eukaryota</taxon>
        <taxon>Fungi</taxon>
        <taxon>Dikarya</taxon>
        <taxon>Ascomycota</taxon>
        <taxon>Saccharomycotina</taxon>
        <taxon>Pichiomycetes</taxon>
        <taxon>Debaryomycetaceae</taxon>
        <taxon>Scheffersomyces</taxon>
    </lineage>
</organism>
<feature type="compositionally biased region" description="Basic and acidic residues" evidence="2">
    <location>
        <begin position="296"/>
        <end position="314"/>
    </location>
</feature>